<proteinExistence type="predicted"/>
<accession>A0A1V0S8Y1</accession>
<reference evidence="1" key="1">
    <citation type="journal article" date="2017" name="Science">
        <title>Giant viruses with an expanded complement of translation system components.</title>
        <authorList>
            <person name="Schulz F."/>
            <person name="Yutin N."/>
            <person name="Ivanova N.N."/>
            <person name="Ortega D.R."/>
            <person name="Lee T.K."/>
            <person name="Vierheilig J."/>
            <person name="Daims H."/>
            <person name="Horn M."/>
            <person name="Wagner M."/>
            <person name="Jensen G.J."/>
            <person name="Kyrpides N.C."/>
            <person name="Koonin E.V."/>
            <person name="Woyke T."/>
        </authorList>
    </citation>
    <scope>NUCLEOTIDE SEQUENCE</scope>
    <source>
        <strain evidence="1">CTV1</strain>
    </source>
</reference>
<dbReference type="EMBL" id="KY684083">
    <property type="protein sequence ID" value="ARF08170.1"/>
    <property type="molecule type" value="Genomic_DNA"/>
</dbReference>
<gene>
    <name evidence="1" type="ORF">Catovirus_1_220</name>
</gene>
<protein>
    <submittedName>
        <fullName evidence="1">Uncharacterized protein</fullName>
    </submittedName>
</protein>
<sequence length="286" mass="33478">MRNSPSEHAGNYKNQIKIGNDGQKYISLPDKNGVYKWKIYKQIFDLSNSEIIFNHSKLIKKKNMMCELSDKTIYIEIDNKLIPEINGMKIEINVYTHPCLDIIMPNNKDNVCLLYFWHKENVIELTLFINRAKDKELLQLLNNIIKARSKLKKCKRPYMIEHIKYHNYGELLLLTVEAVKKYLKKDKLYYLVHGQYWCDDDYTGESSIMPYIHKNLIDNCSFGGYCLDGVTNFDIVFKRRNSVDYLIDTQGNSDNSAFFCTGTGCDPIYLLVRSRKNIKLPQIAKN</sequence>
<evidence type="ECO:0000313" key="1">
    <source>
        <dbReference type="EMBL" id="ARF08170.1"/>
    </source>
</evidence>
<organism evidence="1">
    <name type="scientific">Catovirus CTV1</name>
    <dbReference type="NCBI Taxonomy" id="1977631"/>
    <lineage>
        <taxon>Viruses</taxon>
        <taxon>Varidnaviria</taxon>
        <taxon>Bamfordvirae</taxon>
        <taxon>Nucleocytoviricota</taxon>
        <taxon>Megaviricetes</taxon>
        <taxon>Imitervirales</taxon>
        <taxon>Mimiviridae</taxon>
        <taxon>Klosneuvirinae</taxon>
        <taxon>Catovirus</taxon>
    </lineage>
</organism>
<name>A0A1V0S8Y1_9VIRU</name>